<sequence length="40" mass="4494">MVGEEVTHYIAVWLVVEGPAAPFPLVSLDLAHRMLYLTVR</sequence>
<proteinExistence type="predicted"/>
<evidence type="ECO:0000313" key="1">
    <source>
        <dbReference type="EMBL" id="JAH27551.1"/>
    </source>
</evidence>
<organism evidence="1">
    <name type="scientific">Anguilla anguilla</name>
    <name type="common">European freshwater eel</name>
    <name type="synonym">Muraena anguilla</name>
    <dbReference type="NCBI Taxonomy" id="7936"/>
    <lineage>
        <taxon>Eukaryota</taxon>
        <taxon>Metazoa</taxon>
        <taxon>Chordata</taxon>
        <taxon>Craniata</taxon>
        <taxon>Vertebrata</taxon>
        <taxon>Euteleostomi</taxon>
        <taxon>Actinopterygii</taxon>
        <taxon>Neopterygii</taxon>
        <taxon>Teleostei</taxon>
        <taxon>Anguilliformes</taxon>
        <taxon>Anguillidae</taxon>
        <taxon>Anguilla</taxon>
    </lineage>
</organism>
<accession>A0A0E9REH6</accession>
<protein>
    <submittedName>
        <fullName evidence="1">Uncharacterized protein</fullName>
    </submittedName>
</protein>
<reference evidence="1" key="1">
    <citation type="submission" date="2014-11" db="EMBL/GenBank/DDBJ databases">
        <authorList>
            <person name="Amaro Gonzalez C."/>
        </authorList>
    </citation>
    <scope>NUCLEOTIDE SEQUENCE</scope>
</reference>
<reference evidence="1" key="2">
    <citation type="journal article" date="2015" name="Fish Shellfish Immunol.">
        <title>Early steps in the European eel (Anguilla anguilla)-Vibrio vulnificus interaction in the gills: Role of the RtxA13 toxin.</title>
        <authorList>
            <person name="Callol A."/>
            <person name="Pajuelo D."/>
            <person name="Ebbesson L."/>
            <person name="Teles M."/>
            <person name="MacKenzie S."/>
            <person name="Amaro C."/>
        </authorList>
    </citation>
    <scope>NUCLEOTIDE SEQUENCE</scope>
</reference>
<dbReference type="AlphaFoldDB" id="A0A0E9REH6"/>
<name>A0A0E9REH6_ANGAN</name>
<dbReference type="EMBL" id="GBXM01081026">
    <property type="protein sequence ID" value="JAH27551.1"/>
    <property type="molecule type" value="Transcribed_RNA"/>
</dbReference>